<dbReference type="SUPFAM" id="SSF69593">
    <property type="entry name" value="Glycerol-3-phosphate (1)-acyltransferase"/>
    <property type="match status" value="1"/>
</dbReference>
<dbReference type="EC" id="6.2.1.20" evidence="5"/>
<dbReference type="GO" id="GO:0022857">
    <property type="term" value="F:transmembrane transporter activity"/>
    <property type="evidence" value="ECO:0007669"/>
    <property type="project" value="InterPro"/>
</dbReference>
<dbReference type="InterPro" id="IPR011701">
    <property type="entry name" value="MFS"/>
</dbReference>
<dbReference type="InterPro" id="IPR042099">
    <property type="entry name" value="ANL_N_sf"/>
</dbReference>
<evidence type="ECO:0000259" key="4">
    <source>
        <dbReference type="SMART" id="SM00563"/>
    </source>
</evidence>
<dbReference type="NCBIfam" id="NF006386">
    <property type="entry name" value="PRK08633.1"/>
    <property type="match status" value="1"/>
</dbReference>
<sequence>MKNLFKISGFTPYIFIILLNAMTDLGHKIILQNTIFKAYDGSELIVLTAIVNALILLPFIFLFSPAGFISDKYPKVKVVEYASAAAVGITTLILLSYYMGWFWVAFGLTFILAAQSAIYSPAKYGLIKEMTGNENLAPANALVQSVTIVSILAGAVIYSIFFENLLQDRSIVPSEILTYIAPVGYMLIGASIVEYLLARRLVKTFKPVAIDESMSFEPKEYQNLHYLKENLAVIKQNNVVWLSILGLSVLWGVSQVVLAIFGEHLKTTLGVTDTVVAQGLLALSGLGMIVGSMVVGRVSKNYIETGIIPLGALGVTVALFLMPTLSSLWMLGSALFLFGFSAGLFIVPLNALIQFATPSPILGKILAGNNFMQNVSMFGFLVLTALFGYFKLGSAGLFYIVATVSLLGMGYTFIKLPQSLVRYVVRMIIGFKYRLEVEGLKNVPADKGVLLLGNHVSFLDWAILQMAYPKQIRFVMERSYYEKWYLKPFLNFFGVIPISSRGSKGALALVTEALNRGETVALFPEGHLSRNGHLGVFQRGFEVATKEAEDAVIVPFYLRGLWEDNFSYASQKMKRKKSKEISVTFGLEMDIHSGAKEVKKSVFELSVQSWKQYANTLPVLQKAWIASAKEQGSKLCMADSTGAEVSGERFITGTVMIASVLKPQLKESQNIGVLLPTSVGGSMGNMALLTLGKTVVNLNYSSGVESLLHALKIANITKVVASKQFVTKLKAKGFDLTDVLKTVEVIYLEDVKKKMGKAKGLFTLMFVKLLPTWLLSLLYVKGAKLDDTASILFSSGSEGTPKGIELSHKNMMGNIKQAITLINPNDNDVMLGTLPIFHSFGLTVTTLLPLIEGIPVVCHPDPTDGFGIGKMAAKYEATMLFATATFFRLYTRNKKLNPLMFKNLRMVIAGAEKLPQEIRDAFKTKFGHDIYEGYGATETTPVASINIPDVLMQDTWKPQVGHKIGTVGLPVPGSSFKIVDPESFEELKTGEEGMILIGGTQIMKGYIGDPEKTDAVIKEIEGIRWYITGDKGRLDEDGFLTIVDRYSRFAKVAGEMVSLGLVEGEIAKVLGENDQIAIAALPDEKKGEKLVLLLEGELETDTLQEKIKALGLNPLFVPSEYYKIDELPKLGTGKADFKGAKRVAKELSDGE</sequence>
<feature type="transmembrane region" description="Helical" evidence="3">
    <location>
        <begin position="274"/>
        <end position="295"/>
    </location>
</feature>
<keyword evidence="5" id="KW-0012">Acyltransferase</keyword>
<evidence type="ECO:0000256" key="2">
    <source>
        <dbReference type="ARBA" id="ARBA00022598"/>
    </source>
</evidence>
<dbReference type="Pfam" id="PF07690">
    <property type="entry name" value="MFS_1"/>
    <property type="match status" value="1"/>
</dbReference>
<dbReference type="AlphaFoldDB" id="A0A1W1CD33"/>
<keyword evidence="3" id="KW-0472">Membrane</keyword>
<feature type="transmembrane region" description="Helical" evidence="3">
    <location>
        <begin position="176"/>
        <end position="197"/>
    </location>
</feature>
<dbReference type="GO" id="GO:0008922">
    <property type="term" value="F:long-chain fatty acid [acyl-carrier-protein] ligase activity"/>
    <property type="evidence" value="ECO:0007669"/>
    <property type="project" value="UniProtKB-EC"/>
</dbReference>
<dbReference type="SUPFAM" id="SSF103473">
    <property type="entry name" value="MFS general substrate transporter"/>
    <property type="match status" value="1"/>
</dbReference>
<feature type="transmembrane region" description="Helical" evidence="3">
    <location>
        <begin position="302"/>
        <end position="322"/>
    </location>
</feature>
<feature type="domain" description="Phospholipid/glycerol acyltransferase" evidence="4">
    <location>
        <begin position="449"/>
        <end position="561"/>
    </location>
</feature>
<dbReference type="CDD" id="cd07989">
    <property type="entry name" value="LPLAT_AGPAT-like"/>
    <property type="match status" value="1"/>
</dbReference>
<organism evidence="5">
    <name type="scientific">hydrothermal vent metagenome</name>
    <dbReference type="NCBI Taxonomy" id="652676"/>
    <lineage>
        <taxon>unclassified sequences</taxon>
        <taxon>metagenomes</taxon>
        <taxon>ecological metagenomes</taxon>
    </lineage>
</organism>
<dbReference type="PANTHER" id="PTHR24096">
    <property type="entry name" value="LONG-CHAIN-FATTY-ACID--COA LIGASE"/>
    <property type="match status" value="1"/>
</dbReference>
<dbReference type="Pfam" id="PF00501">
    <property type="entry name" value="AMP-binding"/>
    <property type="match status" value="1"/>
</dbReference>
<dbReference type="EMBL" id="FPHI01000024">
    <property type="protein sequence ID" value="SFV63641.1"/>
    <property type="molecule type" value="Genomic_DNA"/>
</dbReference>
<evidence type="ECO:0000313" key="5">
    <source>
        <dbReference type="EMBL" id="SFV63641.1"/>
    </source>
</evidence>
<dbReference type="InterPro" id="IPR020845">
    <property type="entry name" value="AMP-binding_CS"/>
</dbReference>
<dbReference type="InterPro" id="IPR002123">
    <property type="entry name" value="Plipid/glycerol_acylTrfase"/>
</dbReference>
<dbReference type="PANTHER" id="PTHR24096:SF149">
    <property type="entry name" value="AMP-BINDING DOMAIN-CONTAINING PROTEIN-RELATED"/>
    <property type="match status" value="1"/>
</dbReference>
<dbReference type="CDD" id="cd06173">
    <property type="entry name" value="MFS_MefA_like"/>
    <property type="match status" value="1"/>
</dbReference>
<evidence type="ECO:0000256" key="1">
    <source>
        <dbReference type="ARBA" id="ARBA00006432"/>
    </source>
</evidence>
<dbReference type="SUPFAM" id="SSF56801">
    <property type="entry name" value="Acetyl-CoA synthetase-like"/>
    <property type="match status" value="1"/>
</dbReference>
<feature type="transmembrane region" description="Helical" evidence="3">
    <location>
        <begin position="239"/>
        <end position="262"/>
    </location>
</feature>
<feature type="transmembrane region" description="Helical" evidence="3">
    <location>
        <begin position="761"/>
        <end position="780"/>
    </location>
</feature>
<dbReference type="Pfam" id="PF01553">
    <property type="entry name" value="Acyltransferase"/>
    <property type="match status" value="1"/>
</dbReference>
<gene>
    <name evidence="5" type="ORF">MNB_SV-3-495</name>
</gene>
<dbReference type="PROSITE" id="PS00455">
    <property type="entry name" value="AMP_BINDING"/>
    <property type="match status" value="1"/>
</dbReference>
<keyword evidence="3" id="KW-0812">Transmembrane</keyword>
<dbReference type="GO" id="GO:0016405">
    <property type="term" value="F:CoA-ligase activity"/>
    <property type="evidence" value="ECO:0007669"/>
    <property type="project" value="TreeGrafter"/>
</dbReference>
<evidence type="ECO:0000256" key="3">
    <source>
        <dbReference type="SAM" id="Phobius"/>
    </source>
</evidence>
<keyword evidence="5" id="KW-0808">Transferase</keyword>
<feature type="transmembrane region" description="Helical" evidence="3">
    <location>
        <begin position="371"/>
        <end position="390"/>
    </location>
</feature>
<dbReference type="GO" id="GO:0016746">
    <property type="term" value="F:acyltransferase activity"/>
    <property type="evidence" value="ECO:0007669"/>
    <property type="project" value="UniProtKB-KW"/>
</dbReference>
<feature type="transmembrane region" description="Helical" evidence="3">
    <location>
        <begin position="44"/>
        <end position="66"/>
    </location>
</feature>
<feature type="transmembrane region" description="Helical" evidence="3">
    <location>
        <begin position="141"/>
        <end position="161"/>
    </location>
</feature>
<name>A0A1W1CD33_9ZZZZ</name>
<dbReference type="InterPro" id="IPR045851">
    <property type="entry name" value="AMP-bd_C_sf"/>
</dbReference>
<dbReference type="InterPro" id="IPR000873">
    <property type="entry name" value="AMP-dep_synth/lig_dom"/>
</dbReference>
<keyword evidence="2 5" id="KW-0436">Ligase</keyword>
<dbReference type="Gene3D" id="1.20.1250.20">
    <property type="entry name" value="MFS general substrate transporter like domains"/>
    <property type="match status" value="1"/>
</dbReference>
<accession>A0A1W1CD33</accession>
<reference evidence="5" key="1">
    <citation type="submission" date="2016-10" db="EMBL/GenBank/DDBJ databases">
        <authorList>
            <person name="de Groot N.N."/>
        </authorList>
    </citation>
    <scope>NUCLEOTIDE SEQUENCE</scope>
</reference>
<comment type="similarity">
    <text evidence="1">Belongs to the ATP-dependent AMP-binding enzyme family.</text>
</comment>
<proteinExistence type="inferred from homology"/>
<protein>
    <submittedName>
        <fullName evidence="5">Putative 2-acylglycerophosphoethanolamine acyltransferase / acyl-acyl carrier protein synthetase</fullName>
        <ecNumber evidence="5">6.2.1.20</ecNumber>
    </submittedName>
</protein>
<feature type="transmembrane region" description="Helical" evidence="3">
    <location>
        <begin position="12"/>
        <end position="32"/>
    </location>
</feature>
<dbReference type="Gene3D" id="3.30.300.30">
    <property type="match status" value="1"/>
</dbReference>
<dbReference type="InterPro" id="IPR036259">
    <property type="entry name" value="MFS_trans_sf"/>
</dbReference>
<keyword evidence="3" id="KW-1133">Transmembrane helix</keyword>
<feature type="transmembrane region" description="Helical" evidence="3">
    <location>
        <begin position="78"/>
        <end position="95"/>
    </location>
</feature>
<feature type="transmembrane region" description="Helical" evidence="3">
    <location>
        <begin position="328"/>
        <end position="351"/>
    </location>
</feature>
<feature type="transmembrane region" description="Helical" evidence="3">
    <location>
        <begin position="101"/>
        <end position="120"/>
    </location>
</feature>
<dbReference type="Gene3D" id="3.40.50.12780">
    <property type="entry name" value="N-terminal domain of ligase-like"/>
    <property type="match status" value="1"/>
</dbReference>
<feature type="transmembrane region" description="Helical" evidence="3">
    <location>
        <begin position="396"/>
        <end position="414"/>
    </location>
</feature>
<dbReference type="SMART" id="SM00563">
    <property type="entry name" value="PlsC"/>
    <property type="match status" value="1"/>
</dbReference>